<dbReference type="CDD" id="cd00125">
    <property type="entry name" value="PLA2c"/>
    <property type="match status" value="1"/>
</dbReference>
<sequence>MSVTMILRKTGALQALTLPRWGHGFFSGARAARDPSRPGTRAAMHPVFSRCCRTHDCCYAHLKTHGCRFHMDHYRYNFSQGEIYCSDKGSWCEQQLCACDKDVAFCLKRNLDTYQKKLRFYWRPHCQGQTPGC</sequence>
<dbReference type="Pfam" id="PF00068">
    <property type="entry name" value="Phospholip_A2_1"/>
    <property type="match status" value="1"/>
</dbReference>
<dbReference type="STRING" id="37293.ENSANAP00000031237"/>
<keyword evidence="6" id="KW-0479">Metal-binding</keyword>
<feature type="disulfide bond" evidence="7">
    <location>
        <begin position="58"/>
        <end position="99"/>
    </location>
</feature>
<dbReference type="PANTHER" id="PTHR11716">
    <property type="entry name" value="PHOSPHOLIPASE A2 FAMILY MEMBER"/>
    <property type="match status" value="1"/>
</dbReference>
<dbReference type="InterPro" id="IPR033112">
    <property type="entry name" value="PLA2_Asp_AS"/>
</dbReference>
<dbReference type="InterPro" id="IPR001211">
    <property type="entry name" value="PLA2"/>
</dbReference>
<feature type="disulfide bond" evidence="7">
    <location>
        <begin position="57"/>
        <end position="133"/>
    </location>
</feature>
<reference evidence="11" key="1">
    <citation type="submission" date="2025-08" db="UniProtKB">
        <authorList>
            <consortium name="Ensembl"/>
        </authorList>
    </citation>
    <scope>IDENTIFICATION</scope>
</reference>
<feature type="domain" description="Phospholipase A2-like central" evidence="10">
    <location>
        <begin position="38"/>
        <end position="127"/>
    </location>
</feature>
<evidence type="ECO:0000256" key="2">
    <source>
        <dbReference type="ARBA" id="ARBA00007056"/>
    </source>
</evidence>
<feature type="disulfide bond" evidence="7">
    <location>
        <begin position="85"/>
        <end position="97"/>
    </location>
</feature>
<dbReference type="InterPro" id="IPR033113">
    <property type="entry name" value="PLA2_histidine"/>
</dbReference>
<organism evidence="11 12">
    <name type="scientific">Aotus nancymaae</name>
    <name type="common">Ma's night monkey</name>
    <dbReference type="NCBI Taxonomy" id="37293"/>
    <lineage>
        <taxon>Eukaryota</taxon>
        <taxon>Metazoa</taxon>
        <taxon>Chordata</taxon>
        <taxon>Craniata</taxon>
        <taxon>Vertebrata</taxon>
        <taxon>Euteleostomi</taxon>
        <taxon>Mammalia</taxon>
        <taxon>Eutheria</taxon>
        <taxon>Euarchontoglires</taxon>
        <taxon>Primates</taxon>
        <taxon>Haplorrhini</taxon>
        <taxon>Platyrrhini</taxon>
        <taxon>Aotidae</taxon>
        <taxon>Aotus</taxon>
    </lineage>
</organism>
<dbReference type="PRINTS" id="PR00389">
    <property type="entry name" value="PHPHLIPASEA2"/>
</dbReference>
<dbReference type="PROSITE" id="PS00118">
    <property type="entry name" value="PA2_HIS"/>
    <property type="match status" value="1"/>
</dbReference>
<dbReference type="GO" id="GO:0005509">
    <property type="term" value="F:calcium ion binding"/>
    <property type="evidence" value="ECO:0007669"/>
    <property type="project" value="InterPro"/>
</dbReference>
<evidence type="ECO:0000256" key="4">
    <source>
        <dbReference type="ARBA" id="ARBA00023157"/>
    </source>
</evidence>
<comment type="similarity">
    <text evidence="2 8">Belongs to the phospholipase A2 family.</text>
</comment>
<dbReference type="GO" id="GO:0016042">
    <property type="term" value="P:lipid catabolic process"/>
    <property type="evidence" value="ECO:0007669"/>
    <property type="project" value="InterPro"/>
</dbReference>
<gene>
    <name evidence="11" type="primary">PLA2G2D</name>
</gene>
<protein>
    <recommendedName>
        <fullName evidence="9">Phospholipase A2</fullName>
        <ecNumber evidence="9">3.1.1.4</ecNumber>
    </recommendedName>
</protein>
<name>A0A2K5EDF0_AOTNA</name>
<dbReference type="Ensembl" id="ENSANAT00000049281.1">
    <property type="protein sequence ID" value="ENSANAP00000031237.1"/>
    <property type="gene ID" value="ENSANAG00000033361.1"/>
</dbReference>
<feature type="disulfide bond" evidence="7">
    <location>
        <begin position="67"/>
        <end position="92"/>
    </location>
</feature>
<dbReference type="InterPro" id="IPR036444">
    <property type="entry name" value="PLipase_A2_dom_sf"/>
</dbReference>
<dbReference type="GO" id="GO:0042130">
    <property type="term" value="P:negative regulation of T cell proliferation"/>
    <property type="evidence" value="ECO:0007669"/>
    <property type="project" value="TreeGrafter"/>
</dbReference>
<dbReference type="InterPro" id="IPR016090">
    <property type="entry name" value="PLA2-like_dom"/>
</dbReference>
<comment type="cofactor">
    <cofactor evidence="6">
        <name>Ca(2+)</name>
        <dbReference type="ChEBI" id="CHEBI:29108"/>
    </cofactor>
    <text evidence="6">Binds 1 Ca(2+) ion per subunit.</text>
</comment>
<feature type="active site" evidence="5">
    <location>
        <position position="100"/>
    </location>
</feature>
<evidence type="ECO:0000256" key="3">
    <source>
        <dbReference type="ARBA" id="ARBA00022525"/>
    </source>
</evidence>
<dbReference type="EC" id="3.1.1.4" evidence="9"/>
<feature type="active site" evidence="5">
    <location>
        <position position="55"/>
    </location>
</feature>
<evidence type="ECO:0000259" key="10">
    <source>
        <dbReference type="SMART" id="SM00085"/>
    </source>
</evidence>
<dbReference type="GO" id="GO:0005543">
    <property type="term" value="F:phospholipid binding"/>
    <property type="evidence" value="ECO:0007669"/>
    <property type="project" value="TreeGrafter"/>
</dbReference>
<feature type="binding site" evidence="6">
    <location>
        <position position="56"/>
    </location>
    <ligand>
        <name>Ca(2+)</name>
        <dbReference type="ChEBI" id="CHEBI:29108"/>
    </ligand>
</feature>
<reference evidence="11" key="2">
    <citation type="submission" date="2025-09" db="UniProtKB">
        <authorList>
            <consortium name="Ensembl"/>
        </authorList>
    </citation>
    <scope>IDENTIFICATION</scope>
</reference>
<keyword evidence="9" id="KW-0378">Hydrolase</keyword>
<accession>A0A2K5EDF0</accession>
<dbReference type="PANTHER" id="PTHR11716:SF57">
    <property type="entry name" value="GROUP IID SECRETORY PHOSPHOLIPASE A2"/>
    <property type="match status" value="1"/>
</dbReference>
<proteinExistence type="inferred from homology"/>
<dbReference type="GO" id="GO:0046470">
    <property type="term" value="P:phosphatidylcholine metabolic process"/>
    <property type="evidence" value="ECO:0007669"/>
    <property type="project" value="Ensembl"/>
</dbReference>
<dbReference type="GO" id="GO:0050482">
    <property type="term" value="P:arachidonate secretion"/>
    <property type="evidence" value="ECO:0007669"/>
    <property type="project" value="InterPro"/>
</dbReference>
<dbReference type="GO" id="GO:0005576">
    <property type="term" value="C:extracellular region"/>
    <property type="evidence" value="ECO:0007669"/>
    <property type="project" value="UniProtKB-SubCell"/>
</dbReference>
<evidence type="ECO:0000256" key="1">
    <source>
        <dbReference type="ARBA" id="ARBA00004613"/>
    </source>
</evidence>
<evidence type="ECO:0000256" key="5">
    <source>
        <dbReference type="PIRSR" id="PIRSR601211-1"/>
    </source>
</evidence>
<dbReference type="GeneTree" id="ENSGT00940000161938"/>
<dbReference type="Proteomes" id="UP000233020">
    <property type="component" value="Unplaced"/>
</dbReference>
<evidence type="ECO:0000256" key="7">
    <source>
        <dbReference type="PIRSR" id="PIRSR601211-3"/>
    </source>
</evidence>
<dbReference type="Gene3D" id="1.20.90.10">
    <property type="entry name" value="Phospholipase A2 domain"/>
    <property type="match status" value="1"/>
</dbReference>
<dbReference type="PROSITE" id="PS00119">
    <property type="entry name" value="PA2_ASP"/>
    <property type="match status" value="1"/>
</dbReference>
<evidence type="ECO:0000256" key="6">
    <source>
        <dbReference type="PIRSR" id="PIRSR601211-2"/>
    </source>
</evidence>
<keyword evidence="12" id="KW-1185">Reference proteome</keyword>
<evidence type="ECO:0000256" key="8">
    <source>
        <dbReference type="RuleBase" id="RU003654"/>
    </source>
</evidence>
<comment type="subcellular location">
    <subcellularLocation>
        <location evidence="1 9">Secreted</location>
    </subcellularLocation>
</comment>
<feature type="disulfide bond" evidence="7">
    <location>
        <begin position="51"/>
        <end position="106"/>
    </location>
</feature>
<keyword evidence="3 9" id="KW-0964">Secreted</keyword>
<evidence type="ECO:0000313" key="11">
    <source>
        <dbReference type="Ensembl" id="ENSANAP00000031237.1"/>
    </source>
</evidence>
<comment type="catalytic activity">
    <reaction evidence="9">
        <text>a 1,2-diacyl-sn-glycero-3-phosphocholine + H2O = a 1-acyl-sn-glycero-3-phosphocholine + a fatty acid + H(+)</text>
        <dbReference type="Rhea" id="RHEA:15801"/>
        <dbReference type="ChEBI" id="CHEBI:15377"/>
        <dbReference type="ChEBI" id="CHEBI:15378"/>
        <dbReference type="ChEBI" id="CHEBI:28868"/>
        <dbReference type="ChEBI" id="CHEBI:57643"/>
        <dbReference type="ChEBI" id="CHEBI:58168"/>
        <dbReference type="EC" id="3.1.1.4"/>
    </reaction>
</comment>
<dbReference type="SMART" id="SM00085">
    <property type="entry name" value="PA2c"/>
    <property type="match status" value="1"/>
</dbReference>
<keyword evidence="4 7" id="KW-1015">Disulfide bond</keyword>
<keyword evidence="6 9" id="KW-0106">Calcium</keyword>
<evidence type="ECO:0000256" key="9">
    <source>
        <dbReference type="RuleBase" id="RU361236"/>
    </source>
</evidence>
<keyword evidence="9" id="KW-0443">Lipid metabolism</keyword>
<dbReference type="GO" id="GO:0047498">
    <property type="term" value="F:calcium-dependent phospholipase A2 activity"/>
    <property type="evidence" value="ECO:0007669"/>
    <property type="project" value="Ensembl"/>
</dbReference>
<dbReference type="SUPFAM" id="SSF48619">
    <property type="entry name" value="Phospholipase A2, PLA2"/>
    <property type="match status" value="1"/>
</dbReference>
<dbReference type="AlphaFoldDB" id="A0A2K5EDF0"/>
<evidence type="ECO:0000313" key="12">
    <source>
        <dbReference type="Proteomes" id="UP000233020"/>
    </source>
</evidence>